<feature type="region of interest" description="Disordered" evidence="2">
    <location>
        <begin position="365"/>
        <end position="461"/>
    </location>
</feature>
<protein>
    <submittedName>
        <fullName evidence="3">Whole genome shotgun sequence</fullName>
    </submittedName>
</protein>
<accession>A0A9N8EE22</accession>
<reference evidence="3" key="1">
    <citation type="submission" date="2020-06" db="EMBL/GenBank/DDBJ databases">
        <authorList>
            <consortium name="Plant Systems Biology data submission"/>
        </authorList>
    </citation>
    <scope>NUCLEOTIDE SEQUENCE</scope>
    <source>
        <strain evidence="3">D6</strain>
    </source>
</reference>
<feature type="region of interest" description="Disordered" evidence="2">
    <location>
        <begin position="286"/>
        <end position="312"/>
    </location>
</feature>
<dbReference type="InterPro" id="IPR003409">
    <property type="entry name" value="MORN"/>
</dbReference>
<feature type="region of interest" description="Disordered" evidence="2">
    <location>
        <begin position="671"/>
        <end position="701"/>
    </location>
</feature>
<gene>
    <name evidence="3" type="ORF">SEMRO_1042_G234680.1</name>
</gene>
<dbReference type="PANTHER" id="PTHR43215">
    <property type="entry name" value="RADIAL SPOKE HEAD 1 HOMOLOG"/>
    <property type="match status" value="1"/>
</dbReference>
<feature type="compositionally biased region" description="Pro residues" evidence="2">
    <location>
        <begin position="398"/>
        <end position="407"/>
    </location>
</feature>
<dbReference type="PANTHER" id="PTHR43215:SF14">
    <property type="entry name" value="RADIAL SPOKE HEAD 1 HOMOLOG"/>
    <property type="match status" value="1"/>
</dbReference>
<feature type="region of interest" description="Disordered" evidence="2">
    <location>
        <begin position="66"/>
        <end position="89"/>
    </location>
</feature>
<evidence type="ECO:0000256" key="1">
    <source>
        <dbReference type="ARBA" id="ARBA00022737"/>
    </source>
</evidence>
<feature type="compositionally biased region" description="Basic and acidic residues" evidence="2">
    <location>
        <begin position="230"/>
        <end position="243"/>
    </location>
</feature>
<sequence length="904" mass="98088">MTTTAKPMRPEPLGFTLKEHLNCTVSGAIHSLVSASNVMENIRAAGPTQPAEEDDPLSYAESLLRDREDRHQRDSPEGFVNNNSHPQENARHGETQVLMKHMLQRMQQQEFAIQQLQDTVNTQNTTLQEIMSTMKAGFASIMMASTQQRQPTSVAAEESAGTRLSSPERDHPSLGATTLESSTLANKDCFQGHSLTEHSQSRRAPPRQASCDLSSLGMAGFEDQQLSSGKNKETVNKAADQDKVVQPSYGKKSSSELLDDDDSEVDDGEEDALLHHNNTCIDASVESHNHDHHSHDDSCLNSSATSAHADDPAEHHQFDYTSFRERFATGSSERCKRRSFVVSKDKMPSPPTYVASPCTKFSANRMPTRLSRATSAPLASLRGGRRTSKGTRQSEMPRLPPRLPPRMPTRDDSVDSGTNNNEGSKKTRNDTNNDLDEEYTLEMEDVVPKTESDEDGILEGLPDIKMKRAVSTATTSTSTTLPRIPTRYASISDGLDATAILNAPSSDDADKTENAIHIASSSPEPDEVPNSVAYSSSGCDLTSSDGDMCDSEDQVKSGVRANSPTRPPNEMVPVDRPEEASSSSIVFLHLNNSRSSFLSHSSGKSWMVKNQVVSTGTSADAAGAGGLRNSFRSTSRGSKRDIFAQKGLQHLHVSCVTLDSALVDESHEWIGDEDDTSTSNESTTLGGHDPLNDGKAGDGSHAVSVVDVNSEKLVDHAGDSGVYSGSLSTEDNLPHGKGLMRYDNGKFYNGEWDLGYWHGKGVLLSATGDSYNGDFVHSTRHGRGLYEYDNGDSYDGDFNADKPHGKGTFRFADGGVYYGGFIFGSFEGQGWYEFDGGRYEGEWRAGCYDGHGTLQYADKSSYTGQFQAGKATGMGEEVSADGVVRVGLWKQGELVQENETSTGA</sequence>
<dbReference type="SMART" id="SM00698">
    <property type="entry name" value="MORN"/>
    <property type="match status" value="6"/>
</dbReference>
<proteinExistence type="predicted"/>
<dbReference type="Pfam" id="PF02493">
    <property type="entry name" value="MORN"/>
    <property type="match status" value="6"/>
</dbReference>
<evidence type="ECO:0000256" key="2">
    <source>
        <dbReference type="SAM" id="MobiDB-lite"/>
    </source>
</evidence>
<feature type="region of interest" description="Disordered" evidence="2">
    <location>
        <begin position="145"/>
        <end position="182"/>
    </location>
</feature>
<dbReference type="Gene3D" id="2.20.110.10">
    <property type="entry name" value="Histone H3 K4-specific methyltransferase SET7/9 N-terminal domain"/>
    <property type="match status" value="3"/>
</dbReference>
<dbReference type="Proteomes" id="UP001153069">
    <property type="component" value="Unassembled WGS sequence"/>
</dbReference>
<evidence type="ECO:0000313" key="4">
    <source>
        <dbReference type="Proteomes" id="UP001153069"/>
    </source>
</evidence>
<name>A0A9N8EE22_9STRA</name>
<organism evidence="3 4">
    <name type="scientific">Seminavis robusta</name>
    <dbReference type="NCBI Taxonomy" id="568900"/>
    <lineage>
        <taxon>Eukaryota</taxon>
        <taxon>Sar</taxon>
        <taxon>Stramenopiles</taxon>
        <taxon>Ochrophyta</taxon>
        <taxon>Bacillariophyta</taxon>
        <taxon>Bacillariophyceae</taxon>
        <taxon>Bacillariophycidae</taxon>
        <taxon>Naviculales</taxon>
        <taxon>Naviculaceae</taxon>
        <taxon>Seminavis</taxon>
    </lineage>
</organism>
<feature type="compositionally biased region" description="Basic and acidic residues" evidence="2">
    <location>
        <begin position="286"/>
        <end position="298"/>
    </location>
</feature>
<keyword evidence="4" id="KW-1185">Reference proteome</keyword>
<dbReference type="AlphaFoldDB" id="A0A9N8EE22"/>
<feature type="region of interest" description="Disordered" evidence="2">
    <location>
        <begin position="194"/>
        <end position="213"/>
    </location>
</feature>
<comment type="caution">
    <text evidence="3">The sequence shown here is derived from an EMBL/GenBank/DDBJ whole genome shotgun (WGS) entry which is preliminary data.</text>
</comment>
<dbReference type="EMBL" id="CAICTM010001040">
    <property type="protein sequence ID" value="CAB9519741.1"/>
    <property type="molecule type" value="Genomic_DNA"/>
</dbReference>
<feature type="compositionally biased region" description="Basic and acidic residues" evidence="2">
    <location>
        <begin position="66"/>
        <end position="76"/>
    </location>
</feature>
<feature type="compositionally biased region" description="Acidic residues" evidence="2">
    <location>
        <begin position="433"/>
        <end position="445"/>
    </location>
</feature>
<feature type="region of interest" description="Disordered" evidence="2">
    <location>
        <begin position="225"/>
        <end position="268"/>
    </location>
</feature>
<feature type="region of interest" description="Disordered" evidence="2">
    <location>
        <begin position="537"/>
        <end position="578"/>
    </location>
</feature>
<evidence type="ECO:0000313" key="3">
    <source>
        <dbReference type="EMBL" id="CAB9519741.1"/>
    </source>
</evidence>
<dbReference type="SUPFAM" id="SSF82185">
    <property type="entry name" value="Histone H3 K4-specific methyltransferase SET7/9 N-terminal domain"/>
    <property type="match status" value="2"/>
</dbReference>
<feature type="compositionally biased region" description="Acidic residues" evidence="2">
    <location>
        <begin position="257"/>
        <end position="268"/>
    </location>
</feature>
<dbReference type="OrthoDB" id="270720at2759"/>
<keyword evidence="1" id="KW-0677">Repeat</keyword>